<keyword evidence="6" id="KW-0436">Ligase</keyword>
<dbReference type="OrthoDB" id="9801938at2"/>
<accession>A0A385YVH9</accession>
<keyword evidence="5" id="KW-0460">Magnesium</keyword>
<reference evidence="7" key="1">
    <citation type="submission" date="2018-09" db="EMBL/GenBank/DDBJ databases">
        <authorList>
            <person name="Zhu H."/>
        </authorList>
    </citation>
    <scope>NUCLEOTIDE SEQUENCE [LARGE SCALE GENOMIC DNA]</scope>
    <source>
        <strain evidence="7">K2R23-3</strain>
    </source>
</reference>
<dbReference type="Proteomes" id="UP000265725">
    <property type="component" value="Chromosome"/>
</dbReference>
<dbReference type="NCBIfam" id="TIGR02727">
    <property type="entry name" value="MTHFS_bact"/>
    <property type="match status" value="1"/>
</dbReference>
<evidence type="ECO:0000313" key="7">
    <source>
        <dbReference type="Proteomes" id="UP000265725"/>
    </source>
</evidence>
<dbReference type="GO" id="GO:0030272">
    <property type="term" value="F:5-formyltetrahydrofolate cyclo-ligase activity"/>
    <property type="evidence" value="ECO:0007669"/>
    <property type="project" value="UniProtKB-EC"/>
</dbReference>
<dbReference type="InterPro" id="IPR037171">
    <property type="entry name" value="NagB/RpiA_transferase-like"/>
</dbReference>
<evidence type="ECO:0000256" key="1">
    <source>
        <dbReference type="ARBA" id="ARBA00010638"/>
    </source>
</evidence>
<evidence type="ECO:0000256" key="4">
    <source>
        <dbReference type="PIRSR" id="PIRSR006806-1"/>
    </source>
</evidence>
<evidence type="ECO:0000256" key="3">
    <source>
        <dbReference type="ARBA" id="ARBA00022840"/>
    </source>
</evidence>
<dbReference type="EC" id="6.3.3.2" evidence="5"/>
<feature type="binding site" evidence="4">
    <location>
        <position position="54"/>
    </location>
    <ligand>
        <name>substrate</name>
    </ligand>
</feature>
<dbReference type="KEGG" id="paek:D3873_06625"/>
<comment type="similarity">
    <text evidence="1 5">Belongs to the 5-formyltetrahydrofolate cyclo-ligase family.</text>
</comment>
<name>A0A385YVH9_9BACL</name>
<evidence type="ECO:0000256" key="5">
    <source>
        <dbReference type="RuleBase" id="RU361279"/>
    </source>
</evidence>
<keyword evidence="7" id="KW-1185">Reference proteome</keyword>
<dbReference type="GO" id="GO:0009396">
    <property type="term" value="P:folic acid-containing compound biosynthetic process"/>
    <property type="evidence" value="ECO:0007669"/>
    <property type="project" value="TreeGrafter"/>
</dbReference>
<dbReference type="PIRSF" id="PIRSF006806">
    <property type="entry name" value="FTHF_cligase"/>
    <property type="match status" value="1"/>
</dbReference>
<dbReference type="GO" id="GO:0035999">
    <property type="term" value="P:tetrahydrofolate interconversion"/>
    <property type="evidence" value="ECO:0007669"/>
    <property type="project" value="TreeGrafter"/>
</dbReference>
<keyword evidence="3 4" id="KW-0067">ATP-binding</keyword>
<dbReference type="AlphaFoldDB" id="A0A385YVH9"/>
<organism evidence="6 7">
    <name type="scientific">Paenisporosarcina cavernae</name>
    <dbReference type="NCBI Taxonomy" id="2320858"/>
    <lineage>
        <taxon>Bacteria</taxon>
        <taxon>Bacillati</taxon>
        <taxon>Bacillota</taxon>
        <taxon>Bacilli</taxon>
        <taxon>Bacillales</taxon>
        <taxon>Caryophanaceae</taxon>
        <taxon>Paenisporosarcina</taxon>
    </lineage>
</organism>
<dbReference type="GO" id="GO:0046872">
    <property type="term" value="F:metal ion binding"/>
    <property type="evidence" value="ECO:0007669"/>
    <property type="project" value="UniProtKB-KW"/>
</dbReference>
<dbReference type="InterPro" id="IPR002698">
    <property type="entry name" value="FTHF_cligase"/>
</dbReference>
<dbReference type="InterPro" id="IPR024185">
    <property type="entry name" value="FTHF_cligase-like_sf"/>
</dbReference>
<dbReference type="EMBL" id="CP032418">
    <property type="protein sequence ID" value="AYC29572.1"/>
    <property type="molecule type" value="Genomic_DNA"/>
</dbReference>
<protein>
    <recommendedName>
        <fullName evidence="5">5-formyltetrahydrofolate cyclo-ligase</fullName>
        <ecNumber evidence="5">6.3.3.2</ecNumber>
    </recommendedName>
</protein>
<dbReference type="RefSeq" id="WP_119883312.1">
    <property type="nucleotide sequence ID" value="NZ_CP032418.1"/>
</dbReference>
<comment type="cofactor">
    <cofactor evidence="5">
        <name>Mg(2+)</name>
        <dbReference type="ChEBI" id="CHEBI:18420"/>
    </cofactor>
</comment>
<gene>
    <name evidence="6" type="ORF">D3873_06625</name>
</gene>
<evidence type="ECO:0000313" key="6">
    <source>
        <dbReference type="EMBL" id="AYC29572.1"/>
    </source>
</evidence>
<dbReference type="PANTHER" id="PTHR23407:SF1">
    <property type="entry name" value="5-FORMYLTETRAHYDROFOLATE CYCLO-LIGASE"/>
    <property type="match status" value="1"/>
</dbReference>
<proteinExistence type="inferred from homology"/>
<dbReference type="PANTHER" id="PTHR23407">
    <property type="entry name" value="ATPASE INHIBITOR/5-FORMYLTETRAHYDROFOLATE CYCLO-LIGASE"/>
    <property type="match status" value="1"/>
</dbReference>
<comment type="catalytic activity">
    <reaction evidence="5">
        <text>(6S)-5-formyl-5,6,7,8-tetrahydrofolate + ATP = (6R)-5,10-methenyltetrahydrofolate + ADP + phosphate</text>
        <dbReference type="Rhea" id="RHEA:10488"/>
        <dbReference type="ChEBI" id="CHEBI:30616"/>
        <dbReference type="ChEBI" id="CHEBI:43474"/>
        <dbReference type="ChEBI" id="CHEBI:57455"/>
        <dbReference type="ChEBI" id="CHEBI:57457"/>
        <dbReference type="ChEBI" id="CHEBI:456216"/>
        <dbReference type="EC" id="6.3.3.2"/>
    </reaction>
</comment>
<feature type="binding site" evidence="4">
    <location>
        <begin position="133"/>
        <end position="141"/>
    </location>
    <ligand>
        <name>ATP</name>
        <dbReference type="ChEBI" id="CHEBI:30616"/>
    </ligand>
</feature>
<keyword evidence="2 4" id="KW-0547">Nucleotide-binding</keyword>
<keyword evidence="5" id="KW-0479">Metal-binding</keyword>
<dbReference type="Pfam" id="PF01812">
    <property type="entry name" value="5-FTHF_cyc-lig"/>
    <property type="match status" value="1"/>
</dbReference>
<dbReference type="Gene3D" id="3.40.50.10420">
    <property type="entry name" value="NagB/RpiA/CoA transferase-like"/>
    <property type="match status" value="1"/>
</dbReference>
<sequence length="196" mass="22661">MKKQIRESIIKTLSAMHPESRGDQQEQIESLLIQCVKNQPNWQKVGITISHYPEIETRHIIEKLWELGKKVVVPKCTHKTREMDFYEITSFDQLENVFLYLQEPNPQKTTLASKESIDALIVPGIAFNKEGYRIGFGGGYYDRFLAGFKGDTVSLAFTEQLRMDVPVEKYDLPVDMLITSQQVISCKEERNNENFL</sequence>
<dbReference type="GO" id="GO:0005524">
    <property type="term" value="F:ATP binding"/>
    <property type="evidence" value="ECO:0007669"/>
    <property type="project" value="UniProtKB-KW"/>
</dbReference>
<feature type="binding site" evidence="4">
    <location>
        <begin position="2"/>
        <end position="6"/>
    </location>
    <ligand>
        <name>ATP</name>
        <dbReference type="ChEBI" id="CHEBI:30616"/>
    </ligand>
</feature>
<evidence type="ECO:0000256" key="2">
    <source>
        <dbReference type="ARBA" id="ARBA00022741"/>
    </source>
</evidence>
<feature type="binding site" evidence="4">
    <location>
        <position position="49"/>
    </location>
    <ligand>
        <name>substrate</name>
    </ligand>
</feature>
<dbReference type="SUPFAM" id="SSF100950">
    <property type="entry name" value="NagB/RpiA/CoA transferase-like"/>
    <property type="match status" value="1"/>
</dbReference>